<keyword evidence="2" id="KW-1185">Reference proteome</keyword>
<proteinExistence type="predicted"/>
<protein>
    <submittedName>
        <fullName evidence="1">IS30 family transposase</fullName>
    </submittedName>
</protein>
<organism evidence="1 2">
    <name type="scientific">Corynebacterium phoceense</name>
    <dbReference type="NCBI Taxonomy" id="1686286"/>
    <lineage>
        <taxon>Bacteria</taxon>
        <taxon>Bacillati</taxon>
        <taxon>Actinomycetota</taxon>
        <taxon>Actinomycetes</taxon>
        <taxon>Mycobacteriales</taxon>
        <taxon>Corynebacteriaceae</taxon>
        <taxon>Corynebacterium</taxon>
    </lineage>
</organism>
<dbReference type="EMBL" id="VHIR01000035">
    <property type="protein sequence ID" value="TQE42413.1"/>
    <property type="molecule type" value="Genomic_DNA"/>
</dbReference>
<gene>
    <name evidence="1" type="ORF">EJK80_12810</name>
</gene>
<dbReference type="AlphaFoldDB" id="A0A540R3U2"/>
<accession>A0A540R3U2</accession>
<sequence length="39" mass="4344">PEHVAWVQNELNETPRQILGGATPREILNELFKRGASTA</sequence>
<name>A0A540R3U2_9CORY</name>
<comment type="caution">
    <text evidence="1">The sequence shown here is derived from an EMBL/GenBank/DDBJ whole genome shotgun (WGS) entry which is preliminary data.</text>
</comment>
<dbReference type="Proteomes" id="UP000318080">
    <property type="component" value="Unassembled WGS sequence"/>
</dbReference>
<evidence type="ECO:0000313" key="1">
    <source>
        <dbReference type="EMBL" id="TQE42413.1"/>
    </source>
</evidence>
<reference evidence="1 2" key="1">
    <citation type="submission" date="2019-06" db="EMBL/GenBank/DDBJ databases">
        <title>Draft genome of C. phoceense Strain 272.</title>
        <authorList>
            <person name="Pacheco L.G.C."/>
            <person name="Barberis C.M."/>
            <person name="Almuzara M.N."/>
            <person name="Traglia G.M."/>
            <person name="Santos C.S."/>
            <person name="Rocha D.J.P.G."/>
            <person name="Aguiar E.R.G.R."/>
            <person name="Vay C.A."/>
        </authorList>
    </citation>
    <scope>NUCLEOTIDE SEQUENCE [LARGE SCALE GENOMIC DNA]</scope>
    <source>
        <strain evidence="1 2">272</strain>
    </source>
</reference>
<evidence type="ECO:0000313" key="2">
    <source>
        <dbReference type="Proteomes" id="UP000318080"/>
    </source>
</evidence>
<feature type="non-terminal residue" evidence="1">
    <location>
        <position position="1"/>
    </location>
</feature>